<dbReference type="RefSeq" id="WP_148818134.1">
    <property type="nucleotide sequence ID" value="NZ_CP043046.1"/>
</dbReference>
<keyword evidence="7" id="KW-1185">Reference proteome</keyword>
<dbReference type="InterPro" id="IPR019734">
    <property type="entry name" value="TPR_rpt"/>
</dbReference>
<evidence type="ECO:0000256" key="3">
    <source>
        <dbReference type="PROSITE-ProRule" id="PRU00339"/>
    </source>
</evidence>
<feature type="compositionally biased region" description="Polar residues" evidence="4">
    <location>
        <begin position="1"/>
        <end position="10"/>
    </location>
</feature>
<evidence type="ECO:0000256" key="1">
    <source>
        <dbReference type="ARBA" id="ARBA00022737"/>
    </source>
</evidence>
<feature type="domain" description="Cytochrome c-type biogenesis protein H TPR" evidence="5">
    <location>
        <begin position="52"/>
        <end position="160"/>
    </location>
</feature>
<feature type="repeat" description="TPR" evidence="3">
    <location>
        <begin position="98"/>
        <end position="131"/>
    </location>
</feature>
<dbReference type="InterPro" id="IPR051012">
    <property type="entry name" value="CellSynth/LPSAsmb/PSIAsmb"/>
</dbReference>
<dbReference type="PANTHER" id="PTHR45586">
    <property type="entry name" value="TPR REPEAT-CONTAINING PROTEIN PA4667"/>
    <property type="match status" value="1"/>
</dbReference>
<dbReference type="PROSITE" id="PS50005">
    <property type="entry name" value="TPR"/>
    <property type="match status" value="2"/>
</dbReference>
<dbReference type="SMART" id="SM00028">
    <property type="entry name" value="TPR"/>
    <property type="match status" value="3"/>
</dbReference>
<keyword evidence="1" id="KW-0677">Repeat</keyword>
<dbReference type="SUPFAM" id="SSF48452">
    <property type="entry name" value="TPR-like"/>
    <property type="match status" value="1"/>
</dbReference>
<dbReference type="Proteomes" id="UP000325161">
    <property type="component" value="Chromosome"/>
</dbReference>
<reference evidence="6 7" key="1">
    <citation type="submission" date="2019-08" db="EMBL/GenBank/DDBJ databases">
        <title>Amphibian skin-associated Pigmentiphaga: genome sequence and occurrence across geography and hosts.</title>
        <authorList>
            <person name="Bletz M.C."/>
            <person name="Bunk B."/>
            <person name="Sproeer C."/>
            <person name="Biwer P."/>
            <person name="Reiter S."/>
            <person name="Rabemananjara F.C.E."/>
            <person name="Schulz S."/>
            <person name="Overmann J."/>
            <person name="Vences M."/>
        </authorList>
    </citation>
    <scope>NUCLEOTIDE SEQUENCE [LARGE SCALE GENOMIC DNA]</scope>
    <source>
        <strain evidence="6 7">Mada1488</strain>
    </source>
</reference>
<evidence type="ECO:0000256" key="2">
    <source>
        <dbReference type="ARBA" id="ARBA00022803"/>
    </source>
</evidence>
<evidence type="ECO:0000256" key="4">
    <source>
        <dbReference type="SAM" id="MobiDB-lite"/>
    </source>
</evidence>
<feature type="region of interest" description="Disordered" evidence="4">
    <location>
        <begin position="1"/>
        <end position="22"/>
    </location>
</feature>
<protein>
    <submittedName>
        <fullName evidence="6">Tetratricopeptide repeat protein</fullName>
    </submittedName>
</protein>
<evidence type="ECO:0000313" key="6">
    <source>
        <dbReference type="EMBL" id="QEI08663.1"/>
    </source>
</evidence>
<accession>A0A5C0B4V4</accession>
<name>A0A5C0B4V4_9BURK</name>
<dbReference type="Pfam" id="PF23914">
    <property type="entry name" value="TPR_CcmH_CycH"/>
    <property type="match status" value="1"/>
</dbReference>
<evidence type="ECO:0000313" key="7">
    <source>
        <dbReference type="Proteomes" id="UP000325161"/>
    </source>
</evidence>
<dbReference type="PROSITE" id="PS50293">
    <property type="entry name" value="TPR_REGION"/>
    <property type="match status" value="1"/>
</dbReference>
<dbReference type="KEGG" id="pacr:FXN63_24560"/>
<dbReference type="AlphaFoldDB" id="A0A5C0B4V4"/>
<dbReference type="PANTHER" id="PTHR45586:SF1">
    <property type="entry name" value="LIPOPOLYSACCHARIDE ASSEMBLY PROTEIN B"/>
    <property type="match status" value="1"/>
</dbReference>
<feature type="repeat" description="TPR" evidence="3">
    <location>
        <begin position="64"/>
        <end position="97"/>
    </location>
</feature>
<proteinExistence type="predicted"/>
<dbReference type="Gene3D" id="1.25.40.10">
    <property type="entry name" value="Tetratricopeptide repeat domain"/>
    <property type="match status" value="1"/>
</dbReference>
<evidence type="ECO:0000259" key="5">
    <source>
        <dbReference type="Pfam" id="PF23914"/>
    </source>
</evidence>
<gene>
    <name evidence="6" type="ORF">FXN63_24560</name>
</gene>
<keyword evidence="2 3" id="KW-0802">TPR repeat</keyword>
<dbReference type="OrthoDB" id="8646250at2"/>
<dbReference type="Pfam" id="PF13432">
    <property type="entry name" value="TPR_16"/>
    <property type="match status" value="1"/>
</dbReference>
<dbReference type="EMBL" id="CP043046">
    <property type="protein sequence ID" value="QEI08663.1"/>
    <property type="molecule type" value="Genomic_DNA"/>
</dbReference>
<organism evidence="6 7">
    <name type="scientific">Pigmentiphaga aceris</name>
    <dbReference type="NCBI Taxonomy" id="1940612"/>
    <lineage>
        <taxon>Bacteria</taxon>
        <taxon>Pseudomonadati</taxon>
        <taxon>Pseudomonadota</taxon>
        <taxon>Betaproteobacteria</taxon>
        <taxon>Burkholderiales</taxon>
        <taxon>Alcaligenaceae</taxon>
        <taxon>Pigmentiphaga</taxon>
    </lineage>
</organism>
<sequence length="476" mass="53099">MTDATSTTPLNPGGQLEESQVRHKEHVDDLTMLQSRMTTYFQTGDHAQALSLARQIAARHPQRADSWRTLGAVQQSLNQWEDALTSYQKAVSLAPDDANVHCLYGDMLLRTEKYNEAYRAFARSVQIDPRHIRAGRVVVSMLVSSHRPKEAWAILQQLIPLSPGVLDLRLDAVRIALRLGELQIARLHASEAILLAPDQAAVHHVLGLLRMRTGDLPAAISSFRDMLRLLQADAEFPRRDAVSTSYPFDYQAYEVLMWTTVAQLAQAGVHAFPTAGTLLGLMRDGHLLPFDKDVDVGLPFEEMGRAVAFLLANGWVELDPNAGLINPRAVRHPASGLLMDLCGYHTDKGAEISTGGLWMEGVPMAWNRVVEFPVLSLHVTERPEGRVWALDQPETWLEALYGDWRTPDPDFDTIIAAHNLRGFALLTQCYTLLRLAEQLRDGKLRKARASARVWLRHFPDDAQILQIASQVDTALA</sequence>
<dbReference type="InterPro" id="IPR011990">
    <property type="entry name" value="TPR-like_helical_dom_sf"/>
</dbReference>
<dbReference type="InterPro" id="IPR056413">
    <property type="entry name" value="TPR_CcmH_CycH"/>
</dbReference>